<evidence type="ECO:0000313" key="2">
    <source>
        <dbReference type="Proteomes" id="UP001343724"/>
    </source>
</evidence>
<name>A0ABU6IY57_9ACTN</name>
<dbReference type="RefSeq" id="WP_326454577.1">
    <property type="nucleotide sequence ID" value="NZ_JAYMFH010000005.1"/>
</dbReference>
<reference evidence="1 2" key="1">
    <citation type="submission" date="2024-01" db="EMBL/GenBank/DDBJ databases">
        <title>novel species in genus Adlercreutzia.</title>
        <authorList>
            <person name="Liu X."/>
        </authorList>
    </citation>
    <scope>NUCLEOTIDE SEQUENCE [LARGE SCALE GENOMIC DNA]</scope>
    <source>
        <strain evidence="1 2">R22</strain>
    </source>
</reference>
<dbReference type="Proteomes" id="UP001343724">
    <property type="component" value="Unassembled WGS sequence"/>
</dbReference>
<accession>A0ABU6IY57</accession>
<proteinExistence type="predicted"/>
<keyword evidence="2" id="KW-1185">Reference proteome</keyword>
<evidence type="ECO:0000313" key="1">
    <source>
        <dbReference type="EMBL" id="MEC4294768.1"/>
    </source>
</evidence>
<sequence>MALTFADAVKMNPKAFADDVSVFSVSDIDLRVKVFAVARKDNPNAALKPFLSLWADALVDQRHAVDSPSKSHRAWNTQTRCVRRLDSQQEQQATAIGDI</sequence>
<dbReference type="EMBL" id="JAYMFH010000005">
    <property type="protein sequence ID" value="MEC4294768.1"/>
    <property type="molecule type" value="Genomic_DNA"/>
</dbReference>
<gene>
    <name evidence="1" type="ORF">VJ920_05565</name>
</gene>
<protein>
    <submittedName>
        <fullName evidence="1">Uncharacterized protein</fullName>
    </submittedName>
</protein>
<organism evidence="1 2">
    <name type="scientific">Adlercreutzia shanghongiae</name>
    <dbReference type="NCBI Taxonomy" id="3111773"/>
    <lineage>
        <taxon>Bacteria</taxon>
        <taxon>Bacillati</taxon>
        <taxon>Actinomycetota</taxon>
        <taxon>Coriobacteriia</taxon>
        <taxon>Eggerthellales</taxon>
        <taxon>Eggerthellaceae</taxon>
        <taxon>Adlercreutzia</taxon>
    </lineage>
</organism>
<comment type="caution">
    <text evidence="1">The sequence shown here is derived from an EMBL/GenBank/DDBJ whole genome shotgun (WGS) entry which is preliminary data.</text>
</comment>